<feature type="region of interest" description="Disordered" evidence="1">
    <location>
        <begin position="1"/>
        <end position="111"/>
    </location>
</feature>
<dbReference type="FunFam" id="2.40.50.140:FF:000301">
    <property type="entry name" value="Replication protein A"/>
    <property type="match status" value="1"/>
</dbReference>
<keyword evidence="3" id="KW-1185">Reference proteome</keyword>
<dbReference type="Gene3D" id="2.40.50.140">
    <property type="entry name" value="Nucleic acid-binding proteins"/>
    <property type="match status" value="1"/>
</dbReference>
<dbReference type="GO" id="GO:0003677">
    <property type="term" value="F:DNA binding"/>
    <property type="evidence" value="ECO:0007669"/>
    <property type="project" value="UniProtKB-KW"/>
</dbReference>
<feature type="compositionally biased region" description="Acidic residues" evidence="1">
    <location>
        <begin position="20"/>
        <end position="30"/>
    </location>
</feature>
<sequence>MSSETRFGNEVSVETHPEYNTDDEAVVDEQPELRRSVDQEIQGKVDTNHPEARPEGMTLEGEEKFRAREDEIRSTRQRLDRRQSSDREERTREVVGSQTRYATEELPEDPRTRLSQEQLAEVNERAAQIAEELDERSRAGAAYRLAQKVAEGVDMLNAALLVKEELHASPGVAVPIETLEEVPRSTVDIEGTVVQLWDAQSPAVCQVGLIEDDSGRTKFTIWEKSDQPWVEEGQTVRLREVEKSWYEGRVSVAVTGWSKVEFPDRGRWWDE</sequence>
<dbReference type="SUPFAM" id="SSF50249">
    <property type="entry name" value="Nucleic acid-binding proteins"/>
    <property type="match status" value="1"/>
</dbReference>
<reference evidence="2 3" key="1">
    <citation type="submission" date="2020-07" db="EMBL/GenBank/DDBJ databases">
        <title>Halosimplex litoreum sp. nov. and Halosimplex rubrum sp. nov., isolated from different salt environments.</title>
        <authorList>
            <person name="Cui H."/>
        </authorList>
    </citation>
    <scope>NUCLEOTIDE SEQUENCE [LARGE SCALE GENOMIC DNA]</scope>
    <source>
        <strain evidence="2 3">R2</strain>
    </source>
</reference>
<evidence type="ECO:0000256" key="1">
    <source>
        <dbReference type="SAM" id="MobiDB-lite"/>
    </source>
</evidence>
<evidence type="ECO:0000313" key="3">
    <source>
        <dbReference type="Proteomes" id="UP000509346"/>
    </source>
</evidence>
<dbReference type="OrthoDB" id="170249at2157"/>
<gene>
    <name evidence="2" type="ORF">HZS54_06650</name>
</gene>
<dbReference type="EMBL" id="CP058909">
    <property type="protein sequence ID" value="QLH81324.1"/>
    <property type="molecule type" value="Genomic_DNA"/>
</dbReference>
<proteinExistence type="predicted"/>
<dbReference type="CDD" id="cd04491">
    <property type="entry name" value="SoSSB_OBF"/>
    <property type="match status" value="1"/>
</dbReference>
<dbReference type="KEGG" id="hpel:HZS54_06650"/>
<keyword evidence="2" id="KW-0238">DNA-binding</keyword>
<feature type="compositionally biased region" description="Basic and acidic residues" evidence="1">
    <location>
        <begin position="61"/>
        <end position="93"/>
    </location>
</feature>
<protein>
    <submittedName>
        <fullName evidence="2">DNA-binding protein</fullName>
    </submittedName>
</protein>
<dbReference type="InterPro" id="IPR012340">
    <property type="entry name" value="NA-bd_OB-fold"/>
</dbReference>
<dbReference type="GeneID" id="56082253"/>
<dbReference type="Proteomes" id="UP000509346">
    <property type="component" value="Chromosome"/>
</dbReference>
<evidence type="ECO:0000313" key="2">
    <source>
        <dbReference type="EMBL" id="QLH81324.1"/>
    </source>
</evidence>
<dbReference type="AlphaFoldDB" id="A0A7D5P8G3"/>
<name>A0A7D5P8G3_9EURY</name>
<feature type="compositionally biased region" description="Basic and acidic residues" evidence="1">
    <location>
        <begin position="31"/>
        <end position="54"/>
    </location>
</feature>
<dbReference type="RefSeq" id="WP_179921204.1">
    <property type="nucleotide sequence ID" value="NZ_CP058909.1"/>
</dbReference>
<organism evidence="2 3">
    <name type="scientific">Halosimplex pelagicum</name>
    <dbReference type="NCBI Taxonomy" id="869886"/>
    <lineage>
        <taxon>Archaea</taxon>
        <taxon>Methanobacteriati</taxon>
        <taxon>Methanobacteriota</taxon>
        <taxon>Stenosarchaea group</taxon>
        <taxon>Halobacteria</taxon>
        <taxon>Halobacteriales</taxon>
        <taxon>Haloarculaceae</taxon>
        <taxon>Halosimplex</taxon>
    </lineage>
</organism>
<accession>A0A7D5P8G3</accession>